<organism evidence="1">
    <name type="scientific">marine sediment metagenome</name>
    <dbReference type="NCBI Taxonomy" id="412755"/>
    <lineage>
        <taxon>unclassified sequences</taxon>
        <taxon>metagenomes</taxon>
        <taxon>ecological metagenomes</taxon>
    </lineage>
</organism>
<dbReference type="AlphaFoldDB" id="X1TNE3"/>
<name>X1TNE3_9ZZZZ</name>
<feature type="non-terminal residue" evidence="1">
    <location>
        <position position="38"/>
    </location>
</feature>
<proteinExistence type="predicted"/>
<accession>X1TNE3</accession>
<evidence type="ECO:0000313" key="1">
    <source>
        <dbReference type="EMBL" id="GAI89075.1"/>
    </source>
</evidence>
<protein>
    <submittedName>
        <fullName evidence="1">Uncharacterized protein</fullName>
    </submittedName>
</protein>
<comment type="caution">
    <text evidence="1">The sequence shown here is derived from an EMBL/GenBank/DDBJ whole genome shotgun (WGS) entry which is preliminary data.</text>
</comment>
<reference evidence="1" key="1">
    <citation type="journal article" date="2014" name="Front. Microbiol.">
        <title>High frequency of phylogenetically diverse reductive dehalogenase-homologous genes in deep subseafloor sedimentary metagenomes.</title>
        <authorList>
            <person name="Kawai M."/>
            <person name="Futagami T."/>
            <person name="Toyoda A."/>
            <person name="Takaki Y."/>
            <person name="Nishi S."/>
            <person name="Hori S."/>
            <person name="Arai W."/>
            <person name="Tsubouchi T."/>
            <person name="Morono Y."/>
            <person name="Uchiyama I."/>
            <person name="Ito T."/>
            <person name="Fujiyama A."/>
            <person name="Inagaki F."/>
            <person name="Takami H."/>
        </authorList>
    </citation>
    <scope>NUCLEOTIDE SEQUENCE</scope>
    <source>
        <strain evidence="1">Expedition CK06-06</strain>
    </source>
</reference>
<sequence length="38" mass="3928">MAVGVTLYKAVVGPLSLQHNFQITIPNLPGASGYLGSI</sequence>
<dbReference type="EMBL" id="BARW01018857">
    <property type="protein sequence ID" value="GAI89075.1"/>
    <property type="molecule type" value="Genomic_DNA"/>
</dbReference>
<gene>
    <name evidence="1" type="ORF">S12H4_32199</name>
</gene>